<dbReference type="RefSeq" id="WP_090021251.1">
    <property type="nucleotide sequence ID" value="NZ_FNCE01000010.1"/>
</dbReference>
<dbReference type="PANTHER" id="PTHR35011:SF4">
    <property type="entry name" value="SLL1102 PROTEIN"/>
    <property type="match status" value="1"/>
</dbReference>
<keyword evidence="12" id="KW-1185">Reference proteome</keyword>
<keyword evidence="2 9" id="KW-0813">Transport</keyword>
<comment type="function">
    <text evidence="9">Part of the tripartite ATP-independent periplasmic (TRAP) transport system.</text>
</comment>
<evidence type="ECO:0000256" key="4">
    <source>
        <dbReference type="ARBA" id="ARBA00022519"/>
    </source>
</evidence>
<evidence type="ECO:0000256" key="3">
    <source>
        <dbReference type="ARBA" id="ARBA00022475"/>
    </source>
</evidence>
<organism evidence="11 12">
    <name type="scientific">Limimonas halophila</name>
    <dbReference type="NCBI Taxonomy" id="1082479"/>
    <lineage>
        <taxon>Bacteria</taxon>
        <taxon>Pseudomonadati</taxon>
        <taxon>Pseudomonadota</taxon>
        <taxon>Alphaproteobacteria</taxon>
        <taxon>Rhodospirillales</taxon>
        <taxon>Rhodovibrionaceae</taxon>
        <taxon>Limimonas</taxon>
    </lineage>
</organism>
<comment type="similarity">
    <text evidence="8 9">Belongs to the TRAP transporter small permease family.</text>
</comment>
<name>A0A1G7TUM3_9PROT</name>
<evidence type="ECO:0000256" key="2">
    <source>
        <dbReference type="ARBA" id="ARBA00022448"/>
    </source>
</evidence>
<comment type="subcellular location">
    <subcellularLocation>
        <location evidence="1 9">Cell inner membrane</location>
        <topology evidence="1 9">Multi-pass membrane protein</topology>
    </subcellularLocation>
</comment>
<evidence type="ECO:0000256" key="7">
    <source>
        <dbReference type="ARBA" id="ARBA00023136"/>
    </source>
</evidence>
<dbReference type="InterPro" id="IPR055348">
    <property type="entry name" value="DctQ"/>
</dbReference>
<evidence type="ECO:0000256" key="9">
    <source>
        <dbReference type="RuleBase" id="RU369079"/>
    </source>
</evidence>
<proteinExistence type="inferred from homology"/>
<reference evidence="11 12" key="1">
    <citation type="submission" date="2016-10" db="EMBL/GenBank/DDBJ databases">
        <authorList>
            <person name="de Groot N.N."/>
        </authorList>
    </citation>
    <scope>NUCLEOTIDE SEQUENCE [LARGE SCALE GENOMIC DNA]</scope>
    <source>
        <strain evidence="11 12">DSM 25584</strain>
    </source>
</reference>
<dbReference type="Proteomes" id="UP000199415">
    <property type="component" value="Unassembled WGS sequence"/>
</dbReference>
<dbReference type="PANTHER" id="PTHR35011">
    <property type="entry name" value="2,3-DIKETO-L-GULONATE TRAP TRANSPORTER SMALL PERMEASE PROTEIN YIAM"/>
    <property type="match status" value="1"/>
</dbReference>
<evidence type="ECO:0000256" key="5">
    <source>
        <dbReference type="ARBA" id="ARBA00022692"/>
    </source>
</evidence>
<sequence length="170" mass="19249">MPKPVRWYILAVDALSYWVGRLALYLIFVMMGTLLFAAFSRVTFNLSFVWLVETMQFTLVAYFLLGGAYSMQLGSHVRMDLFYERWSERTKAVVDAVTICFLIFYLVFLLYGGIASTEYAIKYGETSRTAWSPPMAPIKVIMCFGIGLMLLQATARFLKNIAAALGVRAT</sequence>
<protein>
    <recommendedName>
        <fullName evidence="9">TRAP transporter small permease protein</fullName>
    </recommendedName>
</protein>
<gene>
    <name evidence="11" type="ORF">SAMN05216241_11081</name>
</gene>
<keyword evidence="5 9" id="KW-0812">Transmembrane</keyword>
<dbReference type="AlphaFoldDB" id="A0A1G7TUM3"/>
<keyword evidence="4 9" id="KW-0997">Cell inner membrane</keyword>
<evidence type="ECO:0000256" key="1">
    <source>
        <dbReference type="ARBA" id="ARBA00004429"/>
    </source>
</evidence>
<feature type="domain" description="Tripartite ATP-independent periplasmic transporters DctQ component" evidence="10">
    <location>
        <begin position="30"/>
        <end position="161"/>
    </location>
</feature>
<feature type="transmembrane region" description="Helical" evidence="9">
    <location>
        <begin position="48"/>
        <end position="71"/>
    </location>
</feature>
<dbReference type="Pfam" id="PF04290">
    <property type="entry name" value="DctQ"/>
    <property type="match status" value="1"/>
</dbReference>
<dbReference type="GO" id="GO:0022857">
    <property type="term" value="F:transmembrane transporter activity"/>
    <property type="evidence" value="ECO:0007669"/>
    <property type="project" value="UniProtKB-UniRule"/>
</dbReference>
<evidence type="ECO:0000313" key="12">
    <source>
        <dbReference type="Proteomes" id="UP000199415"/>
    </source>
</evidence>
<feature type="transmembrane region" description="Helical" evidence="9">
    <location>
        <begin position="22"/>
        <end position="42"/>
    </location>
</feature>
<dbReference type="GO" id="GO:0005886">
    <property type="term" value="C:plasma membrane"/>
    <property type="evidence" value="ECO:0007669"/>
    <property type="project" value="UniProtKB-SubCell"/>
</dbReference>
<keyword evidence="3" id="KW-1003">Cell membrane</keyword>
<dbReference type="STRING" id="1082479.SAMN05216241_11081"/>
<keyword evidence="6 9" id="KW-1133">Transmembrane helix</keyword>
<dbReference type="InterPro" id="IPR007387">
    <property type="entry name" value="TRAP_DctQ"/>
</dbReference>
<accession>A0A1G7TUM3</accession>
<feature type="transmembrane region" description="Helical" evidence="9">
    <location>
        <begin position="134"/>
        <end position="151"/>
    </location>
</feature>
<comment type="subunit">
    <text evidence="9">The complex comprises the extracytoplasmic solute receptor protein and the two transmembrane proteins.</text>
</comment>
<feature type="transmembrane region" description="Helical" evidence="9">
    <location>
        <begin position="92"/>
        <end position="114"/>
    </location>
</feature>
<evidence type="ECO:0000313" key="11">
    <source>
        <dbReference type="EMBL" id="SDG38965.1"/>
    </source>
</evidence>
<keyword evidence="7 9" id="KW-0472">Membrane</keyword>
<evidence type="ECO:0000256" key="6">
    <source>
        <dbReference type="ARBA" id="ARBA00022989"/>
    </source>
</evidence>
<evidence type="ECO:0000256" key="8">
    <source>
        <dbReference type="ARBA" id="ARBA00038436"/>
    </source>
</evidence>
<dbReference type="EMBL" id="FNCE01000010">
    <property type="protein sequence ID" value="SDG38965.1"/>
    <property type="molecule type" value="Genomic_DNA"/>
</dbReference>
<evidence type="ECO:0000259" key="10">
    <source>
        <dbReference type="Pfam" id="PF04290"/>
    </source>
</evidence>
<dbReference type="OrthoDB" id="9794346at2"/>